<dbReference type="Gene3D" id="2.30.42.10">
    <property type="match status" value="1"/>
</dbReference>
<feature type="region of interest" description="Disordered" evidence="7">
    <location>
        <begin position="397"/>
        <end position="417"/>
    </location>
</feature>
<dbReference type="GO" id="GO:0007165">
    <property type="term" value="P:signal transduction"/>
    <property type="evidence" value="ECO:0007669"/>
    <property type="project" value="TreeGrafter"/>
</dbReference>
<keyword evidence="11" id="KW-1185">Reference proteome</keyword>
<dbReference type="NCBIfam" id="TIGR00225">
    <property type="entry name" value="prc"/>
    <property type="match status" value="1"/>
</dbReference>
<dbReference type="PANTHER" id="PTHR32060:SF30">
    <property type="entry name" value="CARBOXY-TERMINAL PROCESSING PROTEASE CTPA"/>
    <property type="match status" value="1"/>
</dbReference>
<dbReference type="InterPro" id="IPR036034">
    <property type="entry name" value="PDZ_sf"/>
</dbReference>
<proteinExistence type="inferred from homology"/>
<dbReference type="CDD" id="cd07560">
    <property type="entry name" value="Peptidase_S41_CPP"/>
    <property type="match status" value="1"/>
</dbReference>
<evidence type="ECO:0000256" key="4">
    <source>
        <dbReference type="ARBA" id="ARBA00022825"/>
    </source>
</evidence>
<keyword evidence="4 5" id="KW-0720">Serine protease</keyword>
<dbReference type="InterPro" id="IPR029045">
    <property type="entry name" value="ClpP/crotonase-like_dom_sf"/>
</dbReference>
<feature type="region of interest" description="Disordered" evidence="7">
    <location>
        <begin position="455"/>
        <end position="505"/>
    </location>
</feature>
<dbReference type="InterPro" id="IPR004447">
    <property type="entry name" value="Peptidase_S41A"/>
</dbReference>
<dbReference type="InterPro" id="IPR001478">
    <property type="entry name" value="PDZ"/>
</dbReference>
<dbReference type="AlphaFoldDB" id="A0A518I0G8"/>
<evidence type="ECO:0000313" key="10">
    <source>
        <dbReference type="EMBL" id="QDV46592.1"/>
    </source>
</evidence>
<dbReference type="Gene3D" id="3.90.226.10">
    <property type="entry name" value="2-enoyl-CoA Hydratase, Chain A, domain 1"/>
    <property type="match status" value="1"/>
</dbReference>
<evidence type="ECO:0000313" key="11">
    <source>
        <dbReference type="Proteomes" id="UP000319004"/>
    </source>
</evidence>
<dbReference type="OrthoDB" id="9812068at2"/>
<dbReference type="GO" id="GO:0030288">
    <property type="term" value="C:outer membrane-bounded periplasmic space"/>
    <property type="evidence" value="ECO:0007669"/>
    <property type="project" value="TreeGrafter"/>
</dbReference>
<dbReference type="Pfam" id="PF03572">
    <property type="entry name" value="Peptidase_S41"/>
    <property type="match status" value="1"/>
</dbReference>
<keyword evidence="3 5" id="KW-0378">Hydrolase</keyword>
<organism evidence="10 11">
    <name type="scientific">Stieleria neptunia</name>
    <dbReference type="NCBI Taxonomy" id="2527979"/>
    <lineage>
        <taxon>Bacteria</taxon>
        <taxon>Pseudomonadati</taxon>
        <taxon>Planctomycetota</taxon>
        <taxon>Planctomycetia</taxon>
        <taxon>Pirellulales</taxon>
        <taxon>Pirellulaceae</taxon>
        <taxon>Stieleria</taxon>
    </lineage>
</organism>
<keyword evidence="6" id="KW-0175">Coiled coil</keyword>
<dbReference type="InterPro" id="IPR041489">
    <property type="entry name" value="PDZ_6"/>
</dbReference>
<keyword evidence="2 5" id="KW-0645">Protease</keyword>
<feature type="coiled-coil region" evidence="6">
    <location>
        <begin position="420"/>
        <end position="447"/>
    </location>
</feature>
<evidence type="ECO:0000256" key="6">
    <source>
        <dbReference type="SAM" id="Coils"/>
    </source>
</evidence>
<reference evidence="10 11" key="1">
    <citation type="submission" date="2019-03" db="EMBL/GenBank/DDBJ databases">
        <title>Deep-cultivation of Planctomycetes and their phenomic and genomic characterization uncovers novel biology.</title>
        <authorList>
            <person name="Wiegand S."/>
            <person name="Jogler M."/>
            <person name="Boedeker C."/>
            <person name="Pinto D."/>
            <person name="Vollmers J."/>
            <person name="Rivas-Marin E."/>
            <person name="Kohn T."/>
            <person name="Peeters S.H."/>
            <person name="Heuer A."/>
            <person name="Rast P."/>
            <person name="Oberbeckmann S."/>
            <person name="Bunk B."/>
            <person name="Jeske O."/>
            <person name="Meyerdierks A."/>
            <person name="Storesund J.E."/>
            <person name="Kallscheuer N."/>
            <person name="Luecker S."/>
            <person name="Lage O.M."/>
            <person name="Pohl T."/>
            <person name="Merkel B.J."/>
            <person name="Hornburger P."/>
            <person name="Mueller R.-W."/>
            <person name="Bruemmer F."/>
            <person name="Labrenz M."/>
            <person name="Spormann A.M."/>
            <person name="Op den Camp H."/>
            <person name="Overmann J."/>
            <person name="Amann R."/>
            <person name="Jetten M.S.M."/>
            <person name="Mascher T."/>
            <person name="Medema M.H."/>
            <person name="Devos D.P."/>
            <person name="Kaster A.-K."/>
            <person name="Ovreas L."/>
            <person name="Rohde M."/>
            <person name="Galperin M.Y."/>
            <person name="Jogler C."/>
        </authorList>
    </citation>
    <scope>NUCLEOTIDE SEQUENCE [LARGE SCALE GENOMIC DNA]</scope>
    <source>
        <strain evidence="10 11">Enr13</strain>
    </source>
</reference>
<dbReference type="GO" id="GO:0004252">
    <property type="term" value="F:serine-type endopeptidase activity"/>
    <property type="evidence" value="ECO:0007669"/>
    <property type="project" value="UniProtKB-EC"/>
</dbReference>
<evidence type="ECO:0000256" key="2">
    <source>
        <dbReference type="ARBA" id="ARBA00022670"/>
    </source>
</evidence>
<dbReference type="EMBL" id="CP037423">
    <property type="protein sequence ID" value="QDV46592.1"/>
    <property type="molecule type" value="Genomic_DNA"/>
</dbReference>
<dbReference type="Gene3D" id="3.30.750.44">
    <property type="match status" value="1"/>
</dbReference>
<evidence type="ECO:0000256" key="1">
    <source>
        <dbReference type="ARBA" id="ARBA00009179"/>
    </source>
</evidence>
<dbReference type="SUPFAM" id="SSF52096">
    <property type="entry name" value="ClpP/crotonase"/>
    <property type="match status" value="1"/>
</dbReference>
<dbReference type="SMART" id="SM00228">
    <property type="entry name" value="PDZ"/>
    <property type="match status" value="1"/>
</dbReference>
<evidence type="ECO:0000259" key="8">
    <source>
        <dbReference type="SMART" id="SM00228"/>
    </source>
</evidence>
<dbReference type="KEGG" id="snep:Enr13x_65010"/>
<evidence type="ECO:0000259" key="9">
    <source>
        <dbReference type="SMART" id="SM00245"/>
    </source>
</evidence>
<dbReference type="SUPFAM" id="SSF50156">
    <property type="entry name" value="PDZ domain-like"/>
    <property type="match status" value="1"/>
</dbReference>
<feature type="compositionally biased region" description="Low complexity" evidence="7">
    <location>
        <begin position="484"/>
        <end position="494"/>
    </location>
</feature>
<evidence type="ECO:0000256" key="3">
    <source>
        <dbReference type="ARBA" id="ARBA00022801"/>
    </source>
</evidence>
<dbReference type="InterPro" id="IPR005151">
    <property type="entry name" value="Tail-specific_protease"/>
</dbReference>
<dbReference type="SMART" id="SM00245">
    <property type="entry name" value="TSPc"/>
    <property type="match status" value="1"/>
</dbReference>
<comment type="similarity">
    <text evidence="1 5">Belongs to the peptidase S41A family.</text>
</comment>
<accession>A0A518I0G8</accession>
<gene>
    <name evidence="10" type="primary">ctpB</name>
    <name evidence="10" type="ORF">Enr13x_65010</name>
</gene>
<protein>
    <submittedName>
        <fullName evidence="10">Carboxy-terminal processing protease CtpB</fullName>
        <ecNumber evidence="10">3.4.21.102</ecNumber>
    </submittedName>
</protein>
<dbReference type="PANTHER" id="PTHR32060">
    <property type="entry name" value="TAIL-SPECIFIC PROTEASE"/>
    <property type="match status" value="1"/>
</dbReference>
<dbReference type="Proteomes" id="UP000319004">
    <property type="component" value="Chromosome"/>
</dbReference>
<feature type="coiled-coil region" evidence="6">
    <location>
        <begin position="205"/>
        <end position="232"/>
    </location>
</feature>
<sequence>MPPRNFNLILFAVVVSILCHFTYRNTRSASILGEAIELIEQNYVDPVDRKQLVMAAMEGVVSQLDEHSGYFAVDAYRSFQDNMHQEFAGIGIYVDQPNPGEPVRVVTPLVNSPALRAGVLPNDLIIRVNGQDVSDMLLADVSDRLKGPPGTTVSLTVLRGDEKHTMSVQRATIELESVVGDHRDASNRWVYRLASEPSVAYVRLKSFGEKTVRELEQVLAELDNDFDALVMDLRGNGGGLLYAARDVSDMFLSKGQIVSTRIRDGEIEESYAATPGTLVDASKPIAILIDENSASASEIVAACLQDNGRAIVVGTRSYGKGTVQEIMPLQYGRSALRLTVARYFRPNNKNIHRTADASEDDDWGVTPDPGFVIPMEPEALAKLADRWREASFPMLVGIDPPQAGPPSESAATGDLASPVLDARKREILKLEAELNALQSKMERSVLSDLAKANLSRGPQQLADDPPLRAAVGRLLELSGAGQNAEPDAAEPPADTSSREPQEKAA</sequence>
<dbReference type="Pfam" id="PF17820">
    <property type="entry name" value="PDZ_6"/>
    <property type="match status" value="1"/>
</dbReference>
<feature type="compositionally biased region" description="Basic and acidic residues" evidence="7">
    <location>
        <begin position="496"/>
        <end position="505"/>
    </location>
</feature>
<feature type="domain" description="PDZ" evidence="8">
    <location>
        <begin position="88"/>
        <end position="161"/>
    </location>
</feature>
<evidence type="ECO:0000256" key="7">
    <source>
        <dbReference type="SAM" id="MobiDB-lite"/>
    </source>
</evidence>
<dbReference type="CDD" id="cd06782">
    <property type="entry name" value="cpPDZ_CPP-like"/>
    <property type="match status" value="1"/>
</dbReference>
<evidence type="ECO:0000256" key="5">
    <source>
        <dbReference type="RuleBase" id="RU004404"/>
    </source>
</evidence>
<dbReference type="RefSeq" id="WP_145390802.1">
    <property type="nucleotide sequence ID" value="NZ_CP037423.1"/>
</dbReference>
<dbReference type="GO" id="GO:0006508">
    <property type="term" value="P:proteolysis"/>
    <property type="evidence" value="ECO:0007669"/>
    <property type="project" value="UniProtKB-KW"/>
</dbReference>
<dbReference type="EC" id="3.4.21.102" evidence="10"/>
<feature type="domain" description="Tail specific protease" evidence="9">
    <location>
        <begin position="161"/>
        <end position="374"/>
    </location>
</feature>
<name>A0A518I0G8_9BACT</name>